<dbReference type="HOGENOM" id="CLU_056788_6_2_5"/>
<reference evidence="2 3" key="1">
    <citation type="journal article" date="2013" name="Stand. Genomic Sci.">
        <title>Genome sequence of the reddish-pigmented Rubellimicrobium thermophilum type strain (DSM 16684(T)), a member of the Roseobacter clade.</title>
        <authorList>
            <person name="Fiebig A."/>
            <person name="Riedel T."/>
            <person name="Gronow S."/>
            <person name="Petersen J."/>
            <person name="Klenk H.P."/>
            <person name="Goker M."/>
        </authorList>
    </citation>
    <scope>NUCLEOTIDE SEQUENCE [LARGE SCALE GENOMIC DNA]</scope>
    <source>
        <strain evidence="2 3">DSM 16684</strain>
    </source>
</reference>
<dbReference type="Pfam" id="PF13358">
    <property type="entry name" value="DDE_3"/>
    <property type="match status" value="1"/>
</dbReference>
<dbReference type="InterPro" id="IPR047655">
    <property type="entry name" value="Transpos_IS630-like"/>
</dbReference>
<keyword evidence="2" id="KW-0378">Hydrolase</keyword>
<feature type="domain" description="Tc1-like transposase DDE" evidence="1">
    <location>
        <begin position="25"/>
        <end position="162"/>
    </location>
</feature>
<name>S9SCE3_9RHOB</name>
<evidence type="ECO:0000313" key="2">
    <source>
        <dbReference type="EMBL" id="EPX87795.1"/>
    </source>
</evidence>
<dbReference type="AlphaFoldDB" id="S9SCE3"/>
<organism evidence="2 3">
    <name type="scientific">Rubellimicrobium thermophilum DSM 16684</name>
    <dbReference type="NCBI Taxonomy" id="1123069"/>
    <lineage>
        <taxon>Bacteria</taxon>
        <taxon>Pseudomonadati</taxon>
        <taxon>Pseudomonadota</taxon>
        <taxon>Alphaproteobacteria</taxon>
        <taxon>Rhodobacterales</taxon>
        <taxon>Roseobacteraceae</taxon>
        <taxon>Rubellimicrobium</taxon>
    </lineage>
</organism>
<keyword evidence="2" id="KW-0540">Nuclease</keyword>
<gene>
    <name evidence="2" type="ORF">ruthe_00198</name>
</gene>
<evidence type="ECO:0000259" key="1">
    <source>
        <dbReference type="Pfam" id="PF13358"/>
    </source>
</evidence>
<dbReference type="NCBIfam" id="NF033545">
    <property type="entry name" value="transpos_IS630"/>
    <property type="match status" value="1"/>
</dbReference>
<evidence type="ECO:0000313" key="3">
    <source>
        <dbReference type="Proteomes" id="UP000015346"/>
    </source>
</evidence>
<dbReference type="EMBL" id="AOLV01000002">
    <property type="protein sequence ID" value="EPX87795.1"/>
    <property type="molecule type" value="Genomic_DNA"/>
</dbReference>
<dbReference type="GO" id="GO:0003676">
    <property type="term" value="F:nucleic acid binding"/>
    <property type="evidence" value="ECO:0007669"/>
    <property type="project" value="InterPro"/>
</dbReference>
<comment type="caution">
    <text evidence="2">The sequence shown here is derived from an EMBL/GenBank/DDBJ whole genome shotgun (WGS) entry which is preliminary data.</text>
</comment>
<accession>S9SCE3</accession>
<sequence length="194" mass="21364">MGKKSFAALAHEALPEHARNRAIEVWFADEARVGQQGTLTRIWARRGTRPRAPRDCRYAWAYLFGAVCPERGVGAGLVMPYADTQAMSAHLAEISAAVAPGAHAVLVLDGAGWHASAALVVPDNITLLPLPSHSPELNPVENVWQYLRQNWLSLQVWQDYSAIVEACCQAWNRFLAQPEVVRSVTTRAWAKVDA</sequence>
<dbReference type="Proteomes" id="UP000015346">
    <property type="component" value="Unassembled WGS sequence"/>
</dbReference>
<dbReference type="Gene3D" id="3.30.420.10">
    <property type="entry name" value="Ribonuclease H-like superfamily/Ribonuclease H"/>
    <property type="match status" value="1"/>
</dbReference>
<keyword evidence="2" id="KW-0255">Endonuclease</keyword>
<dbReference type="InterPro" id="IPR036397">
    <property type="entry name" value="RNaseH_sf"/>
</dbReference>
<keyword evidence="3" id="KW-1185">Reference proteome</keyword>
<protein>
    <submittedName>
        <fullName evidence="2">DDE superfamily endonuclease</fullName>
    </submittedName>
</protein>
<proteinExistence type="predicted"/>
<dbReference type="GO" id="GO:0004519">
    <property type="term" value="F:endonuclease activity"/>
    <property type="evidence" value="ECO:0007669"/>
    <property type="project" value="UniProtKB-KW"/>
</dbReference>
<dbReference type="InterPro" id="IPR038717">
    <property type="entry name" value="Tc1-like_DDE_dom"/>
</dbReference>
<dbReference type="PATRIC" id="fig|1123069.3.peg.204"/>